<dbReference type="AlphaFoldDB" id="A0A1N7LZU8"/>
<dbReference type="InterPro" id="IPR017900">
    <property type="entry name" value="4Fe4S_Fe_S_CS"/>
</dbReference>
<protein>
    <submittedName>
        <fullName evidence="5">Membrane bound protein complex subunit mbxN</fullName>
    </submittedName>
</protein>
<evidence type="ECO:0000313" key="5">
    <source>
        <dbReference type="EMBL" id="SIS79342.1"/>
    </source>
</evidence>
<name>A0A1N7LZU8_9RHOB</name>
<keyword evidence="1" id="KW-0479">Metal-binding</keyword>
<dbReference type="GO" id="GO:0016491">
    <property type="term" value="F:oxidoreductase activity"/>
    <property type="evidence" value="ECO:0007669"/>
    <property type="project" value="InterPro"/>
</dbReference>
<dbReference type="RefSeq" id="WP_076484552.1">
    <property type="nucleotide sequence ID" value="NZ_FTOG01000005.1"/>
</dbReference>
<evidence type="ECO:0000256" key="2">
    <source>
        <dbReference type="ARBA" id="ARBA00023004"/>
    </source>
</evidence>
<dbReference type="Proteomes" id="UP000186221">
    <property type="component" value="Unassembled WGS sequence"/>
</dbReference>
<dbReference type="OrthoDB" id="9803192at2"/>
<dbReference type="Gene3D" id="3.30.70.20">
    <property type="match status" value="1"/>
</dbReference>
<evidence type="ECO:0000259" key="4">
    <source>
        <dbReference type="PROSITE" id="PS51379"/>
    </source>
</evidence>
<dbReference type="InterPro" id="IPR017896">
    <property type="entry name" value="4Fe4S_Fe-S-bd"/>
</dbReference>
<dbReference type="InterPro" id="IPR036188">
    <property type="entry name" value="FAD/NAD-bd_sf"/>
</dbReference>
<feature type="domain" description="4Fe-4S ferredoxin-type" evidence="4">
    <location>
        <begin position="173"/>
        <end position="201"/>
    </location>
</feature>
<dbReference type="EMBL" id="FTOG01000005">
    <property type="protein sequence ID" value="SIS79342.1"/>
    <property type="molecule type" value="Genomic_DNA"/>
</dbReference>
<evidence type="ECO:0000256" key="3">
    <source>
        <dbReference type="ARBA" id="ARBA00023014"/>
    </source>
</evidence>
<dbReference type="STRING" id="453582.SAMN05421580_10514"/>
<dbReference type="PANTHER" id="PTHR42783">
    <property type="entry name" value="GLUTAMATE SYNTHASE [NADPH] SMALL CHAIN"/>
    <property type="match status" value="1"/>
</dbReference>
<accession>A0A1N7LZU8</accession>
<organism evidence="5 6">
    <name type="scientific">Rhodobacter aestuarii</name>
    <dbReference type="NCBI Taxonomy" id="453582"/>
    <lineage>
        <taxon>Bacteria</taxon>
        <taxon>Pseudomonadati</taxon>
        <taxon>Pseudomonadota</taxon>
        <taxon>Alphaproteobacteria</taxon>
        <taxon>Rhodobacterales</taxon>
        <taxon>Rhodobacter group</taxon>
        <taxon>Rhodobacter</taxon>
    </lineage>
</organism>
<dbReference type="PROSITE" id="PS00198">
    <property type="entry name" value="4FE4S_FER_1"/>
    <property type="match status" value="1"/>
</dbReference>
<dbReference type="PRINTS" id="PR00469">
    <property type="entry name" value="PNDRDTASEII"/>
</dbReference>
<dbReference type="PRINTS" id="PR00368">
    <property type="entry name" value="FADPNR"/>
</dbReference>
<reference evidence="6" key="1">
    <citation type="submission" date="2017-01" db="EMBL/GenBank/DDBJ databases">
        <authorList>
            <person name="Varghese N."/>
            <person name="Submissions S."/>
        </authorList>
    </citation>
    <scope>NUCLEOTIDE SEQUENCE [LARGE SCALE GENOMIC DNA]</scope>
    <source>
        <strain evidence="6">DSM 19945</strain>
    </source>
</reference>
<feature type="domain" description="4Fe-4S ferredoxin-type" evidence="4">
    <location>
        <begin position="78"/>
        <end position="107"/>
    </location>
</feature>
<dbReference type="PANTHER" id="PTHR42783:SF3">
    <property type="entry name" value="GLUTAMATE SYNTHASE [NADPH] SMALL CHAIN-RELATED"/>
    <property type="match status" value="1"/>
</dbReference>
<keyword evidence="6" id="KW-1185">Reference proteome</keyword>
<keyword evidence="2" id="KW-0408">Iron</keyword>
<dbReference type="SUPFAM" id="SSF46548">
    <property type="entry name" value="alpha-helical ferredoxin"/>
    <property type="match status" value="1"/>
</dbReference>
<dbReference type="SUPFAM" id="SSF51971">
    <property type="entry name" value="Nucleotide-binding domain"/>
    <property type="match status" value="2"/>
</dbReference>
<gene>
    <name evidence="5" type="ORF">SAMN05421580_10514</name>
</gene>
<sequence length="599" mass="65265">MSLREVLTPFSVWKRVLDAPVSIADPFSREASEHYRGFHKNDMETCIGCGTCEAICQNGAIDMVPVEGQNTEKGDSGLRPMIDYGRCCWCALCVDICMTGSLTMSNEYTWVDSDPDAFRFIPGLNEPWKDKQAGYKRENGRVLSGTTRSPMGELHANERIDNFNEICVGYTREEAILEADRCVECGLCVATCPAHMSIPDYIAAVRDQDYDRGLQLLYETNPFSEVCGRICTHKCETSCAAVHEGDAIAIRWLKRHIVDNVPLERRVELIGAPKPATGKSVAIIGAGPGGLTAAYDLAREGVKVTVYEALPKPGGMMRYGIPEYRLPYDALDRDIAVIEAMGVTIKCATVVGVDVQMEDLRQSHDAVILAIGLQMGRGTRIPGSEGAGVERAVDLLRRITAGDPTVPVPETAVVIGGGNVAFDIARSMARLQKIKYGRVGLTLTALEDRAHFLADKEELVEGDEEGVLILDSRGPQEVMRDPSGQVTGLRTWAVTSIFDAEGRFAPAYDESDEQIHQGALVIEAIGQMADTSLLGDALTEKLEWNRGRIKIDSEMRTSEPWLFAAGDAVKGPDVINAVADGHRAARTVMEAIAQGEVVQ</sequence>
<feature type="domain" description="4Fe-4S ferredoxin-type" evidence="4">
    <location>
        <begin position="37"/>
        <end position="66"/>
    </location>
</feature>
<dbReference type="Gene3D" id="1.10.1060.10">
    <property type="entry name" value="Alpha-helical ferredoxin"/>
    <property type="match status" value="1"/>
</dbReference>
<evidence type="ECO:0000313" key="6">
    <source>
        <dbReference type="Proteomes" id="UP000186221"/>
    </source>
</evidence>
<evidence type="ECO:0000256" key="1">
    <source>
        <dbReference type="ARBA" id="ARBA00022723"/>
    </source>
</evidence>
<dbReference type="SUPFAM" id="SSF54862">
    <property type="entry name" value="4Fe-4S ferredoxins"/>
    <property type="match status" value="1"/>
</dbReference>
<keyword evidence="3" id="KW-0411">Iron-sulfur</keyword>
<dbReference type="Pfam" id="PF07992">
    <property type="entry name" value="Pyr_redox_2"/>
    <property type="match status" value="1"/>
</dbReference>
<dbReference type="Pfam" id="PF14691">
    <property type="entry name" value="Fer4_20"/>
    <property type="match status" value="1"/>
</dbReference>
<dbReference type="InterPro" id="IPR028261">
    <property type="entry name" value="DPD_II"/>
</dbReference>
<proteinExistence type="predicted"/>
<dbReference type="GO" id="GO:0051536">
    <property type="term" value="F:iron-sulfur cluster binding"/>
    <property type="evidence" value="ECO:0007669"/>
    <property type="project" value="UniProtKB-KW"/>
</dbReference>
<dbReference type="Pfam" id="PF12838">
    <property type="entry name" value="Fer4_7"/>
    <property type="match status" value="1"/>
</dbReference>
<dbReference type="GO" id="GO:0046872">
    <property type="term" value="F:metal ion binding"/>
    <property type="evidence" value="ECO:0007669"/>
    <property type="project" value="UniProtKB-KW"/>
</dbReference>
<dbReference type="Gene3D" id="3.50.50.60">
    <property type="entry name" value="FAD/NAD(P)-binding domain"/>
    <property type="match status" value="2"/>
</dbReference>
<dbReference type="InterPro" id="IPR023753">
    <property type="entry name" value="FAD/NAD-binding_dom"/>
</dbReference>
<dbReference type="InterPro" id="IPR009051">
    <property type="entry name" value="Helical_ferredxn"/>
</dbReference>
<dbReference type="PROSITE" id="PS51379">
    <property type="entry name" value="4FE4S_FER_2"/>
    <property type="match status" value="3"/>
</dbReference>